<feature type="transmembrane region" description="Helical" evidence="1">
    <location>
        <begin position="79"/>
        <end position="99"/>
    </location>
</feature>
<dbReference type="PATRIC" id="fig|1384054.3.peg.2516"/>
<name>A0A091BD12_9GAMM</name>
<sequence>MPVWFTVLAVLALLWNLVGCLAVAADLVVVATGAVGQLPADQQALYAARPAWAVVGSVVAVLAGLAGSLGLLMRRRWAMPLLLASLAGLVLQDLGFVLMARSVELPAMALGMQALVAAIAVGLVLLARLAGRRGWLR</sequence>
<gene>
    <name evidence="2" type="ORF">N790_11630</name>
</gene>
<dbReference type="EMBL" id="AVCH01000201">
    <property type="protein sequence ID" value="KFN42295.1"/>
    <property type="molecule type" value="Genomic_DNA"/>
</dbReference>
<keyword evidence="3" id="KW-1185">Reference proteome</keyword>
<keyword evidence="1" id="KW-0472">Membrane</keyword>
<evidence type="ECO:0000313" key="3">
    <source>
        <dbReference type="Proteomes" id="UP000029392"/>
    </source>
</evidence>
<evidence type="ECO:0000313" key="2">
    <source>
        <dbReference type="EMBL" id="KFN42295.1"/>
    </source>
</evidence>
<evidence type="ECO:0008006" key="4">
    <source>
        <dbReference type="Google" id="ProtNLM"/>
    </source>
</evidence>
<feature type="transmembrane region" description="Helical" evidence="1">
    <location>
        <begin position="51"/>
        <end position="72"/>
    </location>
</feature>
<accession>A0A091BD12</accession>
<reference evidence="2 3" key="1">
    <citation type="submission" date="2013-09" db="EMBL/GenBank/DDBJ databases">
        <title>Genome sequencing of Arenimonas malthae.</title>
        <authorList>
            <person name="Chen F."/>
            <person name="Wang G."/>
        </authorList>
    </citation>
    <scope>NUCLEOTIDE SEQUENCE [LARGE SCALE GENOMIC DNA]</scope>
    <source>
        <strain evidence="2 3">CC-JY-1</strain>
    </source>
</reference>
<dbReference type="STRING" id="1384054.N790_11630"/>
<protein>
    <recommendedName>
        <fullName evidence="4">Sugar transporter</fullName>
    </recommendedName>
</protein>
<organism evidence="2 3">
    <name type="scientific">Arenimonas malthae CC-JY-1</name>
    <dbReference type="NCBI Taxonomy" id="1384054"/>
    <lineage>
        <taxon>Bacteria</taxon>
        <taxon>Pseudomonadati</taxon>
        <taxon>Pseudomonadota</taxon>
        <taxon>Gammaproteobacteria</taxon>
        <taxon>Lysobacterales</taxon>
        <taxon>Lysobacteraceae</taxon>
        <taxon>Arenimonas</taxon>
    </lineage>
</organism>
<dbReference type="AlphaFoldDB" id="A0A091BD12"/>
<comment type="caution">
    <text evidence="2">The sequence shown here is derived from an EMBL/GenBank/DDBJ whole genome shotgun (WGS) entry which is preliminary data.</text>
</comment>
<proteinExistence type="predicted"/>
<evidence type="ECO:0000256" key="1">
    <source>
        <dbReference type="SAM" id="Phobius"/>
    </source>
</evidence>
<dbReference type="Proteomes" id="UP000029392">
    <property type="component" value="Unassembled WGS sequence"/>
</dbReference>
<keyword evidence="1" id="KW-1133">Transmembrane helix</keyword>
<keyword evidence="1" id="KW-0812">Transmembrane</keyword>
<dbReference type="eggNOG" id="ENOG5030RKS">
    <property type="taxonomic scope" value="Bacteria"/>
</dbReference>
<feature type="transmembrane region" description="Helical" evidence="1">
    <location>
        <begin position="105"/>
        <end position="127"/>
    </location>
</feature>